<gene>
    <name evidence="12" type="primary">LOC102383886</name>
</gene>
<evidence type="ECO:0000256" key="9">
    <source>
        <dbReference type="SAM" id="MobiDB-lite"/>
    </source>
</evidence>
<evidence type="ECO:0000256" key="1">
    <source>
        <dbReference type="ARBA" id="ARBA00004123"/>
    </source>
</evidence>
<dbReference type="PANTHER" id="PTHR45636">
    <property type="entry name" value="PAIRED BOX PROTEIN PAX-6-RELATED-RELATED"/>
    <property type="match status" value="1"/>
</dbReference>
<feature type="compositionally biased region" description="Gly residues" evidence="9">
    <location>
        <begin position="191"/>
        <end position="202"/>
    </location>
</feature>
<dbReference type="Pfam" id="PF00292">
    <property type="entry name" value="PAX"/>
    <property type="match status" value="1"/>
</dbReference>
<dbReference type="FunFam" id="1.10.10.10:FF:000003">
    <property type="entry name" value="Paired box protein Pax-6"/>
    <property type="match status" value="1"/>
</dbReference>
<dbReference type="InterPro" id="IPR022130">
    <property type="entry name" value="Pax2_C"/>
</dbReference>
<dbReference type="InterPro" id="IPR043182">
    <property type="entry name" value="PAIRED_DNA-bd_dom"/>
</dbReference>
<keyword evidence="4" id="KW-0805">Transcription regulation</keyword>
<feature type="non-terminal residue" evidence="12">
    <location>
        <position position="1"/>
    </location>
</feature>
<reference evidence="12" key="1">
    <citation type="submission" date="2025-08" db="UniProtKB">
        <authorList>
            <consortium name="RefSeq"/>
        </authorList>
    </citation>
    <scope>IDENTIFICATION</scope>
</reference>
<dbReference type="InterPro" id="IPR043565">
    <property type="entry name" value="PAX_fam"/>
</dbReference>
<evidence type="ECO:0000256" key="6">
    <source>
        <dbReference type="ARBA" id="ARBA00023163"/>
    </source>
</evidence>
<evidence type="ECO:0000313" key="11">
    <source>
        <dbReference type="Proteomes" id="UP000189705"/>
    </source>
</evidence>
<comment type="subcellular location">
    <subcellularLocation>
        <location evidence="1">Nucleus</location>
    </subcellularLocation>
</comment>
<evidence type="ECO:0000256" key="8">
    <source>
        <dbReference type="ARBA" id="ARBA00039822"/>
    </source>
</evidence>
<dbReference type="GO" id="GO:0005634">
    <property type="term" value="C:nucleus"/>
    <property type="evidence" value="ECO:0007669"/>
    <property type="project" value="UniProtKB-SubCell"/>
</dbReference>
<organism evidence="11 12">
    <name type="scientific">Alligator sinensis</name>
    <name type="common">Chinese alligator</name>
    <dbReference type="NCBI Taxonomy" id="38654"/>
    <lineage>
        <taxon>Eukaryota</taxon>
        <taxon>Metazoa</taxon>
        <taxon>Chordata</taxon>
        <taxon>Craniata</taxon>
        <taxon>Vertebrata</taxon>
        <taxon>Euteleostomi</taxon>
        <taxon>Archelosauria</taxon>
        <taxon>Archosauria</taxon>
        <taxon>Crocodylia</taxon>
        <taxon>Alligatoridae</taxon>
        <taxon>Alligatorinae</taxon>
        <taxon>Alligator</taxon>
    </lineage>
</organism>
<dbReference type="RefSeq" id="XP_025068612.1">
    <property type="nucleotide sequence ID" value="XM_025212827.1"/>
</dbReference>
<dbReference type="CDD" id="cd00131">
    <property type="entry name" value="PAX"/>
    <property type="match status" value="1"/>
</dbReference>
<dbReference type="InterPro" id="IPR001523">
    <property type="entry name" value="Paired_dom"/>
</dbReference>
<dbReference type="InterPro" id="IPR036388">
    <property type="entry name" value="WH-like_DNA-bd_sf"/>
</dbReference>
<evidence type="ECO:0000256" key="7">
    <source>
        <dbReference type="ARBA" id="ARBA00023242"/>
    </source>
</evidence>
<keyword evidence="7" id="KW-0539">Nucleus</keyword>
<evidence type="ECO:0000256" key="2">
    <source>
        <dbReference type="ARBA" id="ARBA00022473"/>
    </source>
</evidence>
<dbReference type="KEGG" id="asn:102383886"/>
<dbReference type="STRING" id="38654.A0A3Q0HAL0"/>
<dbReference type="FunFam" id="1.10.10.10:FF:000013">
    <property type="entry name" value="Paired box 8 isoform 1"/>
    <property type="match status" value="1"/>
</dbReference>
<name>A0A3Q0HAL0_ALLSI</name>
<keyword evidence="2" id="KW-0217">Developmental protein</keyword>
<dbReference type="InParanoid" id="A0A3Q0HAL0"/>
<feature type="region of interest" description="Disordered" evidence="9">
    <location>
        <begin position="179"/>
        <end position="204"/>
    </location>
</feature>
<dbReference type="GO" id="GO:0000981">
    <property type="term" value="F:DNA-binding transcription factor activity, RNA polymerase II-specific"/>
    <property type="evidence" value="ECO:0007669"/>
    <property type="project" value="TreeGrafter"/>
</dbReference>
<evidence type="ECO:0000256" key="3">
    <source>
        <dbReference type="ARBA" id="ARBA00022724"/>
    </source>
</evidence>
<evidence type="ECO:0000259" key="10">
    <source>
        <dbReference type="PROSITE" id="PS51057"/>
    </source>
</evidence>
<dbReference type="GeneID" id="102383886"/>
<dbReference type="Proteomes" id="UP000189705">
    <property type="component" value="Unplaced"/>
</dbReference>
<keyword evidence="3" id="KW-0563">Paired box</keyword>
<dbReference type="SMART" id="SM00351">
    <property type="entry name" value="PAX"/>
    <property type="match status" value="1"/>
</dbReference>
<evidence type="ECO:0000313" key="12">
    <source>
        <dbReference type="RefSeq" id="XP_025068612.1"/>
    </source>
</evidence>
<proteinExistence type="predicted"/>
<protein>
    <recommendedName>
        <fullName evidence="8">Paired box protein Pax-8</fullName>
    </recommendedName>
</protein>
<dbReference type="PRINTS" id="PR00027">
    <property type="entry name" value="PAIREDBOX"/>
</dbReference>
<dbReference type="PANTHER" id="PTHR45636:SF6">
    <property type="entry name" value="PAIRED BOX PROTEIN PAX-8"/>
    <property type="match status" value="1"/>
</dbReference>
<sequence length="418" mass="44462">AGHGGLNQLGGAFVNGRPLPAGVRQRIVDLAHQGVRPCDISRQLRVSHGCVSKILGRYYETGSIRPGVIGGSKPKVATPRVVEKIGDYKRHNPTMFAWEIRDRLLAEGVCDGDTVPSVSSINRIIRTKVQQPFNLPMENCTIAKALSPGHSLIPSSAVTPPESPPSDAGYSITGLLGFSTTSQRKPEPPGWGMGQLGKGAGEVGALRGMHPKQSDPWVDGSWVGEFQATGSPDGWIPGCVWESWLGRSLGRNHWILRWVDPWLWEALGRWMPSNWIPRQVDPCLLVRIDSCCGGCSQAGRSQMGASLCQAGGFSEVWGLLGVPPAPSYPCPPAGRELGGPTLPGYPPPMPSSGQGSLAPAIAAMVAGSEYPAGAYSHPPYSYSEAWRFPGPGLLGSPYYYSSAARAPAPPPATAYDQL</sequence>
<keyword evidence="5" id="KW-0238">DNA-binding</keyword>
<dbReference type="AlphaFoldDB" id="A0A3Q0HAL0"/>
<keyword evidence="6" id="KW-0804">Transcription</keyword>
<dbReference type="InterPro" id="IPR009057">
    <property type="entry name" value="Homeodomain-like_sf"/>
</dbReference>
<dbReference type="GO" id="GO:0000978">
    <property type="term" value="F:RNA polymerase II cis-regulatory region sequence-specific DNA binding"/>
    <property type="evidence" value="ECO:0007669"/>
    <property type="project" value="TreeGrafter"/>
</dbReference>
<feature type="domain" description="Paired" evidence="10">
    <location>
        <begin position="2"/>
        <end position="128"/>
    </location>
</feature>
<evidence type="ECO:0000256" key="4">
    <source>
        <dbReference type="ARBA" id="ARBA00023015"/>
    </source>
</evidence>
<keyword evidence="11" id="KW-1185">Reference proteome</keyword>
<dbReference type="SUPFAM" id="SSF46689">
    <property type="entry name" value="Homeodomain-like"/>
    <property type="match status" value="1"/>
</dbReference>
<dbReference type="Pfam" id="PF12403">
    <property type="entry name" value="Pax2_C"/>
    <property type="match status" value="1"/>
</dbReference>
<evidence type="ECO:0000256" key="5">
    <source>
        <dbReference type="ARBA" id="ARBA00023125"/>
    </source>
</evidence>
<accession>A0A3Q0HAL0</accession>
<dbReference type="PROSITE" id="PS00034">
    <property type="entry name" value="PAIRED_1"/>
    <property type="match status" value="1"/>
</dbReference>
<dbReference type="Gene3D" id="1.10.10.10">
    <property type="entry name" value="Winged helix-like DNA-binding domain superfamily/Winged helix DNA-binding domain"/>
    <property type="match status" value="2"/>
</dbReference>
<dbReference type="PROSITE" id="PS51057">
    <property type="entry name" value="PAIRED_2"/>
    <property type="match status" value="1"/>
</dbReference>